<evidence type="ECO:0000256" key="1">
    <source>
        <dbReference type="SAM" id="SignalP"/>
    </source>
</evidence>
<keyword evidence="3" id="KW-1185">Reference proteome</keyword>
<dbReference type="AlphaFoldDB" id="A0A1D7QN91"/>
<gene>
    <name evidence="2" type="ORF">BFS30_24890</name>
</gene>
<dbReference type="PROSITE" id="PS51257">
    <property type="entry name" value="PROKAR_LIPOPROTEIN"/>
    <property type="match status" value="1"/>
</dbReference>
<keyword evidence="1" id="KW-0732">Signal</keyword>
<dbReference type="OrthoDB" id="770610at2"/>
<name>A0A1D7QN91_9SPHI</name>
<dbReference type="KEGG" id="psty:BFS30_24890"/>
<dbReference type="RefSeq" id="WP_069381776.1">
    <property type="nucleotide sequence ID" value="NZ_CP017141.1"/>
</dbReference>
<feature type="signal peptide" evidence="1">
    <location>
        <begin position="1"/>
        <end position="29"/>
    </location>
</feature>
<sequence>MKILMKPLIYTFSAVFLLLSACTKKNTNAKEKRIKDGPTLDLGAGLAEIVMTRNDTASVALFPRAQYFFIDLGLEGSEQNIQLIKEANRLNIPVRAKVFKDNVSEIAEIYPATKEEIEKHKKSKVKTGL</sequence>
<dbReference type="EMBL" id="CP017141">
    <property type="protein sequence ID" value="AOM80114.1"/>
    <property type="molecule type" value="Genomic_DNA"/>
</dbReference>
<evidence type="ECO:0000313" key="2">
    <source>
        <dbReference type="EMBL" id="AOM80114.1"/>
    </source>
</evidence>
<reference evidence="2 3" key="1">
    <citation type="submission" date="2016-08" db="EMBL/GenBank/DDBJ databases">
        <authorList>
            <person name="Seilhamer J.J."/>
        </authorList>
    </citation>
    <scope>NUCLEOTIDE SEQUENCE [LARGE SCALE GENOMIC DNA]</scope>
    <source>
        <strain evidence="2 3">DX4</strain>
    </source>
</reference>
<protein>
    <submittedName>
        <fullName evidence="2">Uncharacterized protein</fullName>
    </submittedName>
</protein>
<proteinExistence type="predicted"/>
<accession>A0A1D7QN91</accession>
<feature type="chain" id="PRO_5009098903" evidence="1">
    <location>
        <begin position="30"/>
        <end position="129"/>
    </location>
</feature>
<dbReference type="Proteomes" id="UP000094313">
    <property type="component" value="Chromosome"/>
</dbReference>
<dbReference type="Gene3D" id="2.40.50.340">
    <property type="match status" value="1"/>
</dbReference>
<organism evidence="2 3">
    <name type="scientific">Pedobacter steynii</name>
    <dbReference type="NCBI Taxonomy" id="430522"/>
    <lineage>
        <taxon>Bacteria</taxon>
        <taxon>Pseudomonadati</taxon>
        <taxon>Bacteroidota</taxon>
        <taxon>Sphingobacteriia</taxon>
        <taxon>Sphingobacteriales</taxon>
        <taxon>Sphingobacteriaceae</taxon>
        <taxon>Pedobacter</taxon>
    </lineage>
</organism>
<evidence type="ECO:0000313" key="3">
    <source>
        <dbReference type="Proteomes" id="UP000094313"/>
    </source>
</evidence>